<reference evidence="2 3" key="1">
    <citation type="submission" date="2018-11" db="EMBL/GenBank/DDBJ databases">
        <title>Lysobacter cryohumiis sp. nov., isolated from soil in the Tianshan Mountains, Xinjiang, China.</title>
        <authorList>
            <person name="Luo Y."/>
            <person name="Sheng H."/>
        </authorList>
    </citation>
    <scope>NUCLEOTIDE SEQUENCE [LARGE SCALE GENOMIC DNA]</scope>
    <source>
        <strain evidence="2 3">ZS60</strain>
    </source>
</reference>
<proteinExistence type="predicted"/>
<accession>A0A3M8SY20</accession>
<comment type="caution">
    <text evidence="2">The sequence shown here is derived from an EMBL/GenBank/DDBJ whole genome shotgun (WGS) entry which is preliminary data.</text>
</comment>
<dbReference type="Proteomes" id="UP000267049">
    <property type="component" value="Unassembled WGS sequence"/>
</dbReference>
<gene>
    <name evidence="2" type="ORF">EER27_06990</name>
</gene>
<keyword evidence="3" id="KW-1185">Reference proteome</keyword>
<dbReference type="OrthoDB" id="6188167at2"/>
<sequence length="763" mass="83313">MDGSRRMTSRLSGEVTVSNQTVGSVRAVRADPFRVLEEIKRLAVEQLGNLPGSLYEPTEAALNATLAGTDQAQQYQDHAALWVLRQHHASHVMRYRQHVAQGFDDFRALRIRSRGELPLGLVDETQLEFHLAGQKVGDAIEQRFMRQLQLLDSRLHGMADMLGVPFAANPIGPGRLLAAFIETFVSEQIPALLRAELFRQYELELTRLLGEMYDRVNALLVSSGFDVPGQPGHGNETSGRGDVRGDGNRQGGNGGGADGMGVAAGAVSGSNAGGGSPWTGAEIPNAADLGELRGLLRAWREARVRGELPEGVVDAASRRAPVGRRELRVDEVVSVASLLQREPPDTFARALAGNGRLGEAIRERLNDGSRRLGLNPEQTRFSNDEEDAIDMVALLFDSLFQNHDLEERARRLYARLVLPFVKLALTDGGLFEVHEHPARRLLDVITEACAGNNAETPQERELLDRAALLSQRVVAEYNQDLAVFELAHAELDGLLQQQRRRIELQEERAAKTVLGRERLNQARERADSVVARRLAAPPVSHAVAEFLSTSWRHHLVQTLLRDGAGPGRYVEAVSLGDALVTADRLSADGRGRELADRLLALEPAIVECLASSGLDDSAAQHGMALLVKTLAWPDAPRDLHPAPPSSVIEDSVEEARQWLVEGAVSLAPDPTWMERLAALQPGDGLQLTDRNGDIVATKLAWTSPLTGRMLLVNNRGLRVLVASKDELAALGVVGRLQFGGGRNAFEEAMRHVREQLDNETRPA</sequence>
<dbReference type="EMBL" id="RIBS01000003">
    <property type="protein sequence ID" value="RNF84144.1"/>
    <property type="molecule type" value="Genomic_DNA"/>
</dbReference>
<evidence type="ECO:0000313" key="3">
    <source>
        <dbReference type="Proteomes" id="UP000267049"/>
    </source>
</evidence>
<organism evidence="2 3">
    <name type="scientific">Montanilutibacter psychrotolerans</name>
    <dbReference type="NCBI Taxonomy" id="1327343"/>
    <lineage>
        <taxon>Bacteria</taxon>
        <taxon>Pseudomonadati</taxon>
        <taxon>Pseudomonadota</taxon>
        <taxon>Gammaproteobacteria</taxon>
        <taxon>Lysobacterales</taxon>
        <taxon>Lysobacteraceae</taxon>
        <taxon>Montanilutibacter</taxon>
    </lineage>
</organism>
<feature type="region of interest" description="Disordered" evidence="1">
    <location>
        <begin position="226"/>
        <end position="258"/>
    </location>
</feature>
<feature type="compositionally biased region" description="Gly residues" evidence="1">
    <location>
        <begin position="248"/>
        <end position="258"/>
    </location>
</feature>
<evidence type="ECO:0000256" key="1">
    <source>
        <dbReference type="SAM" id="MobiDB-lite"/>
    </source>
</evidence>
<dbReference type="AlphaFoldDB" id="A0A3M8SY20"/>
<dbReference type="Pfam" id="PF07793">
    <property type="entry name" value="DUF1631"/>
    <property type="match status" value="1"/>
</dbReference>
<protein>
    <submittedName>
        <fullName evidence="2">DUF1631 family protein</fullName>
    </submittedName>
</protein>
<name>A0A3M8SY20_9GAMM</name>
<evidence type="ECO:0000313" key="2">
    <source>
        <dbReference type="EMBL" id="RNF84144.1"/>
    </source>
</evidence>
<dbReference type="InterPro" id="IPR012434">
    <property type="entry name" value="DUF1631"/>
</dbReference>